<dbReference type="InterPro" id="IPR001258">
    <property type="entry name" value="NHL_repeat"/>
</dbReference>
<comment type="caution">
    <text evidence="4">The sequence shown here is derived from an EMBL/GenBank/DDBJ whole genome shotgun (WGS) entry which is preliminary data.</text>
</comment>
<name>A0A917HQZ0_9BACT</name>
<dbReference type="InterPro" id="IPR011042">
    <property type="entry name" value="6-blade_b-propeller_TolB-like"/>
</dbReference>
<dbReference type="RefSeq" id="WP_188555357.1">
    <property type="nucleotide sequence ID" value="NZ_BMGT01000004.1"/>
</dbReference>
<protein>
    <recommendedName>
        <fullName evidence="3">Teneurin NHL domain-containing protein</fullName>
    </recommendedName>
</protein>
<feature type="domain" description="Teneurin NHL" evidence="3">
    <location>
        <begin position="195"/>
        <end position="245"/>
    </location>
</feature>
<evidence type="ECO:0000256" key="1">
    <source>
        <dbReference type="ARBA" id="ARBA00022737"/>
    </source>
</evidence>
<evidence type="ECO:0000259" key="3">
    <source>
        <dbReference type="Pfam" id="PF25021"/>
    </source>
</evidence>
<evidence type="ECO:0000313" key="5">
    <source>
        <dbReference type="Proteomes" id="UP000647241"/>
    </source>
</evidence>
<feature type="domain" description="Teneurin NHL" evidence="3">
    <location>
        <begin position="308"/>
        <end position="358"/>
    </location>
</feature>
<gene>
    <name evidence="4" type="ORF">GCM10011585_33130</name>
</gene>
<dbReference type="Pfam" id="PF01436">
    <property type="entry name" value="NHL"/>
    <property type="match status" value="1"/>
</dbReference>
<dbReference type="CDD" id="cd14953">
    <property type="entry name" value="NHL_like_1"/>
    <property type="match status" value="1"/>
</dbReference>
<dbReference type="SUPFAM" id="SSF101898">
    <property type="entry name" value="NHL repeat"/>
    <property type="match status" value="1"/>
</dbReference>
<reference evidence="4" key="1">
    <citation type="journal article" date="2014" name="Int. J. Syst. Evol. Microbiol.">
        <title>Complete genome sequence of Corynebacterium casei LMG S-19264T (=DSM 44701T), isolated from a smear-ripened cheese.</title>
        <authorList>
            <consortium name="US DOE Joint Genome Institute (JGI-PGF)"/>
            <person name="Walter F."/>
            <person name="Albersmeier A."/>
            <person name="Kalinowski J."/>
            <person name="Ruckert C."/>
        </authorList>
    </citation>
    <scope>NUCLEOTIDE SEQUENCE</scope>
    <source>
        <strain evidence="4">CGMCC 1.12997</strain>
    </source>
</reference>
<dbReference type="PANTHER" id="PTHR46388">
    <property type="entry name" value="NHL REPEAT-CONTAINING PROTEIN 2"/>
    <property type="match status" value="1"/>
</dbReference>
<proteinExistence type="predicted"/>
<feature type="repeat" description="NHL" evidence="2">
    <location>
        <begin position="208"/>
        <end position="235"/>
    </location>
</feature>
<dbReference type="Gene3D" id="2.120.10.30">
    <property type="entry name" value="TolB, C-terminal domain"/>
    <property type="match status" value="3"/>
</dbReference>
<dbReference type="PANTHER" id="PTHR46388:SF2">
    <property type="entry name" value="NHL REPEAT-CONTAINING PROTEIN 2"/>
    <property type="match status" value="1"/>
</dbReference>
<keyword evidence="5" id="KW-1185">Reference proteome</keyword>
<dbReference type="EMBL" id="BMGT01000004">
    <property type="protein sequence ID" value="GGG86553.1"/>
    <property type="molecule type" value="Genomic_DNA"/>
</dbReference>
<accession>A0A917HQZ0</accession>
<dbReference type="Proteomes" id="UP000647241">
    <property type="component" value="Unassembled WGS sequence"/>
</dbReference>
<dbReference type="AlphaFoldDB" id="A0A917HQZ0"/>
<reference evidence="4" key="2">
    <citation type="submission" date="2020-09" db="EMBL/GenBank/DDBJ databases">
        <authorList>
            <person name="Sun Q."/>
            <person name="Zhou Y."/>
        </authorList>
    </citation>
    <scope>NUCLEOTIDE SEQUENCE</scope>
    <source>
        <strain evidence="4">CGMCC 1.12997</strain>
    </source>
</reference>
<evidence type="ECO:0000256" key="2">
    <source>
        <dbReference type="PROSITE-ProRule" id="PRU00504"/>
    </source>
</evidence>
<keyword evidence="1" id="KW-0677">Repeat</keyword>
<dbReference type="Pfam" id="PF25021">
    <property type="entry name" value="TEN_NHL"/>
    <property type="match status" value="3"/>
</dbReference>
<sequence>MKSTWHTAIKRNLPFLLSGRISPFGDAGNLKATLCGKRSDRLRIRASVIAALPFCAAIAIGSTHADAQTISTYAGNGTAGFSGNGGAATSAEIDFPSGVGTDSSGNLYIADFDNNRVRKVTLSTGIITAFAGNGTVGYSGDGGAAVNAEFEYPYDVAVDSSGNAYISDSSGCRVRKVVPAGTISTIAGNGNCGYSGDGGAATSAELIPTGIAVDSSGNVYIADGNNSRIRKVTVSTGIITTVAGNGTAGDTGDGGAATSAELDTPYGVAVDGSGNIYIADVSANVIRKVTASTGIISRVAGNGTRGYSGDGGAATSAELEQPRGITVDSSANIYIADSLNYRIRKVTASTGIITTYAGDGTRGYSGDGGSPTAAELNVPYDVAVGSSGVIYIADQYNSRIRAVTP</sequence>
<organism evidence="4 5">
    <name type="scientific">Edaphobacter dinghuensis</name>
    <dbReference type="NCBI Taxonomy" id="1560005"/>
    <lineage>
        <taxon>Bacteria</taxon>
        <taxon>Pseudomonadati</taxon>
        <taxon>Acidobacteriota</taxon>
        <taxon>Terriglobia</taxon>
        <taxon>Terriglobales</taxon>
        <taxon>Acidobacteriaceae</taxon>
        <taxon>Edaphobacter</taxon>
    </lineage>
</organism>
<dbReference type="InterPro" id="IPR056822">
    <property type="entry name" value="TEN_NHL"/>
</dbReference>
<dbReference type="PROSITE" id="PS51125">
    <property type="entry name" value="NHL"/>
    <property type="match status" value="1"/>
</dbReference>
<feature type="domain" description="Teneurin NHL" evidence="3">
    <location>
        <begin position="250"/>
        <end position="302"/>
    </location>
</feature>
<evidence type="ECO:0000313" key="4">
    <source>
        <dbReference type="EMBL" id="GGG86553.1"/>
    </source>
</evidence>